<keyword evidence="3" id="KW-1133">Transmembrane helix</keyword>
<evidence type="ECO:0000313" key="6">
    <source>
        <dbReference type="EMBL" id="KAJ6221569.1"/>
    </source>
</evidence>
<feature type="region of interest" description="Disordered" evidence="2">
    <location>
        <begin position="296"/>
        <end position="319"/>
    </location>
</feature>
<dbReference type="Pfam" id="PF22873">
    <property type="entry name" value="OAF_C"/>
    <property type="match status" value="1"/>
</dbReference>
<dbReference type="Proteomes" id="UP001142055">
    <property type="component" value="Chromosome 1"/>
</dbReference>
<dbReference type="InterPro" id="IPR053894">
    <property type="entry name" value="OAF_N"/>
</dbReference>
<feature type="transmembrane region" description="Helical" evidence="3">
    <location>
        <begin position="25"/>
        <end position="47"/>
    </location>
</feature>
<evidence type="ECO:0000256" key="3">
    <source>
        <dbReference type="SAM" id="Phobius"/>
    </source>
</evidence>
<accession>A0A9Q0M9Z3</accession>
<evidence type="ECO:0000256" key="1">
    <source>
        <dbReference type="ARBA" id="ARBA00005786"/>
    </source>
</evidence>
<dbReference type="PANTHER" id="PTHR13423">
    <property type="entry name" value="OUT AT FIRST"/>
    <property type="match status" value="1"/>
</dbReference>
<feature type="domain" description="Out at first protein BRICHOS-like" evidence="4">
    <location>
        <begin position="80"/>
        <end position="230"/>
    </location>
</feature>
<evidence type="ECO:0000259" key="4">
    <source>
        <dbReference type="Pfam" id="PF14941"/>
    </source>
</evidence>
<comment type="similarity">
    <text evidence="1">Belongs to the OAF family.</text>
</comment>
<reference evidence="6" key="1">
    <citation type="submission" date="2022-12" db="EMBL/GenBank/DDBJ databases">
        <title>Genome assemblies of Blomia tropicalis.</title>
        <authorList>
            <person name="Cui Y."/>
        </authorList>
    </citation>
    <scope>NUCLEOTIDE SEQUENCE</scope>
    <source>
        <tissue evidence="6">Adult mites</tissue>
    </source>
</reference>
<comment type="caution">
    <text evidence="6">The sequence shown here is derived from an EMBL/GenBank/DDBJ whole genome shotgun (WGS) entry which is preliminary data.</text>
</comment>
<evidence type="ECO:0000256" key="2">
    <source>
        <dbReference type="SAM" id="MobiDB-lite"/>
    </source>
</evidence>
<keyword evidence="3" id="KW-0812">Transmembrane</keyword>
<dbReference type="EMBL" id="JAPWDV010000001">
    <property type="protein sequence ID" value="KAJ6221569.1"/>
    <property type="molecule type" value="Genomic_DNA"/>
</dbReference>
<dbReference type="InterPro" id="IPR053897">
    <property type="entry name" value="Oaf_C"/>
</dbReference>
<evidence type="ECO:0000259" key="5">
    <source>
        <dbReference type="Pfam" id="PF22873"/>
    </source>
</evidence>
<keyword evidence="7" id="KW-1185">Reference proteome</keyword>
<name>A0A9Q0M9Z3_BLOTA</name>
<gene>
    <name evidence="6" type="ORF">RDWZM_000114</name>
</gene>
<sequence length="449" mass="51778">MSTSTNRPKVQDFLPGPRQFNYVHIYHHLFIFLFISIISTTTTGYVLQLPEPNVPDLYQQQQQPLKPTSPIIDSSNLIESNLPIRIRNNGGEIFREMIASNPEHDYIRIEFEDTDGSLIKQLIDFRNNLQIFRLVRLGEQDLNEQKVQTFCFVTRLPENEYISSDAMSKLTQKNPSTIRTAELDHGTELYEMDLEIRYDGPLTLLSQHLNKFCQQAERRIYASEKDLKLWTSSIGNRSYWNLTSSDLLRKLNIVKSMSTQGESSTSNAQTPLATNRKCGELLSAIYHNITNEFYNQQTSNSDTTNQTNNSMDQRRTINKQQSESKLTEFFQAYRGMLCECTLSLVIPFYPCSVKYCQTNDPNDGNKLISYRCGIKTCRKRYEFRFTVADKLFCLSDFDPSIVDKNNNDINVNAAKIVDVAVKQVENGEPIVHDDSEPQDQINPYMEQPK</sequence>
<dbReference type="InterPro" id="IPR026315">
    <property type="entry name" value="Oaf"/>
</dbReference>
<organism evidence="6 7">
    <name type="scientific">Blomia tropicalis</name>
    <name type="common">Mite</name>
    <dbReference type="NCBI Taxonomy" id="40697"/>
    <lineage>
        <taxon>Eukaryota</taxon>
        <taxon>Metazoa</taxon>
        <taxon>Ecdysozoa</taxon>
        <taxon>Arthropoda</taxon>
        <taxon>Chelicerata</taxon>
        <taxon>Arachnida</taxon>
        <taxon>Acari</taxon>
        <taxon>Acariformes</taxon>
        <taxon>Sarcoptiformes</taxon>
        <taxon>Astigmata</taxon>
        <taxon>Glycyphagoidea</taxon>
        <taxon>Echimyopodidae</taxon>
        <taxon>Blomia</taxon>
    </lineage>
</organism>
<dbReference type="Pfam" id="PF14941">
    <property type="entry name" value="OAF_N"/>
    <property type="match status" value="1"/>
</dbReference>
<feature type="domain" description="Out at first C-terminal" evidence="5">
    <location>
        <begin position="336"/>
        <end position="396"/>
    </location>
</feature>
<evidence type="ECO:0000313" key="7">
    <source>
        <dbReference type="Proteomes" id="UP001142055"/>
    </source>
</evidence>
<protein>
    <submittedName>
        <fullName evidence="6">Uncharacterized protein</fullName>
    </submittedName>
</protein>
<dbReference type="PANTHER" id="PTHR13423:SF2">
    <property type="entry name" value="OUT AT FIRST PROTEIN HOMOLOG"/>
    <property type="match status" value="1"/>
</dbReference>
<feature type="region of interest" description="Disordered" evidence="2">
    <location>
        <begin position="428"/>
        <end position="449"/>
    </location>
</feature>
<dbReference type="AlphaFoldDB" id="A0A9Q0M9Z3"/>
<proteinExistence type="inferred from homology"/>
<feature type="compositionally biased region" description="Low complexity" evidence="2">
    <location>
        <begin position="296"/>
        <end position="310"/>
    </location>
</feature>
<keyword evidence="3" id="KW-0472">Membrane</keyword>